<dbReference type="PANTHER" id="PTHR23028">
    <property type="entry name" value="ACETYLTRANSFERASE"/>
    <property type="match status" value="1"/>
</dbReference>
<name>A0ABW6GEE6_9ACTN</name>
<keyword evidence="5" id="KW-1185">Reference proteome</keyword>
<evidence type="ECO:0000256" key="1">
    <source>
        <dbReference type="SAM" id="MobiDB-lite"/>
    </source>
</evidence>
<feature type="region of interest" description="Disordered" evidence="1">
    <location>
        <begin position="354"/>
        <end position="404"/>
    </location>
</feature>
<feature type="transmembrane region" description="Helical" evidence="2">
    <location>
        <begin position="21"/>
        <end position="38"/>
    </location>
</feature>
<dbReference type="InterPro" id="IPR050879">
    <property type="entry name" value="Acyltransferase_3"/>
</dbReference>
<keyword evidence="2" id="KW-0472">Membrane</keyword>
<dbReference type="Pfam" id="PF01757">
    <property type="entry name" value="Acyl_transf_3"/>
    <property type="match status" value="1"/>
</dbReference>
<feature type="transmembrane region" description="Helical" evidence="2">
    <location>
        <begin position="50"/>
        <end position="73"/>
    </location>
</feature>
<keyword evidence="4" id="KW-0808">Transferase</keyword>
<dbReference type="RefSeq" id="WP_380324311.1">
    <property type="nucleotide sequence ID" value="NZ_JBHYPW010000024.1"/>
</dbReference>
<reference evidence="4 5" key="1">
    <citation type="submission" date="2024-09" db="EMBL/GenBank/DDBJ databases">
        <title>The Natural Products Discovery Center: Release of the First 8490 Sequenced Strains for Exploring Actinobacteria Biosynthetic Diversity.</title>
        <authorList>
            <person name="Kalkreuter E."/>
            <person name="Kautsar S.A."/>
            <person name="Yang D."/>
            <person name="Bader C.D."/>
            <person name="Teijaro C.N."/>
            <person name="Fluegel L."/>
            <person name="Davis C.M."/>
            <person name="Simpson J.R."/>
            <person name="Lauterbach L."/>
            <person name="Steele A.D."/>
            <person name="Gui C."/>
            <person name="Meng S."/>
            <person name="Li G."/>
            <person name="Viehrig K."/>
            <person name="Ye F."/>
            <person name="Su P."/>
            <person name="Kiefer A.F."/>
            <person name="Nichols A."/>
            <person name="Cepeda A.J."/>
            <person name="Yan W."/>
            <person name="Fan B."/>
            <person name="Jiang Y."/>
            <person name="Adhikari A."/>
            <person name="Zheng C.-J."/>
            <person name="Schuster L."/>
            <person name="Cowan T.M."/>
            <person name="Smanski M.J."/>
            <person name="Chevrette M.G."/>
            <person name="De Carvalho L.P.S."/>
            <person name="Shen B."/>
        </authorList>
    </citation>
    <scope>NUCLEOTIDE SEQUENCE [LARGE SCALE GENOMIC DNA]</scope>
    <source>
        <strain evidence="4 5">NPDC058753</strain>
    </source>
</reference>
<dbReference type="Proteomes" id="UP001599542">
    <property type="component" value="Unassembled WGS sequence"/>
</dbReference>
<evidence type="ECO:0000313" key="4">
    <source>
        <dbReference type="EMBL" id="MFE1351054.1"/>
    </source>
</evidence>
<keyword evidence="2" id="KW-1133">Transmembrane helix</keyword>
<gene>
    <name evidence="4" type="ORF">ACFW6T_03600</name>
</gene>
<accession>A0ABW6GEE6</accession>
<comment type="caution">
    <text evidence="4">The sequence shown here is derived from an EMBL/GenBank/DDBJ whole genome shotgun (WGS) entry which is preliminary data.</text>
</comment>
<keyword evidence="4" id="KW-0012">Acyltransferase</keyword>
<organism evidence="4 5">
    <name type="scientific">Kitasatospora phosalacinea</name>
    <dbReference type="NCBI Taxonomy" id="2065"/>
    <lineage>
        <taxon>Bacteria</taxon>
        <taxon>Bacillati</taxon>
        <taxon>Actinomycetota</taxon>
        <taxon>Actinomycetes</taxon>
        <taxon>Kitasatosporales</taxon>
        <taxon>Streptomycetaceae</taxon>
        <taxon>Kitasatospora</taxon>
    </lineage>
</organism>
<feature type="transmembrane region" description="Helical" evidence="2">
    <location>
        <begin position="327"/>
        <end position="345"/>
    </location>
</feature>
<feature type="domain" description="Acyltransferase 3" evidence="3">
    <location>
        <begin position="20"/>
        <end position="342"/>
    </location>
</feature>
<sequence>MTPLRIPPPSSRAPSSRLPSLTGLRFLAALLVVCYHLSRQVGTLPVLSPLAWYGRSGVTFFFVLSGFVLAWTYADAPVPARRFYRRRLARIWPLHALTTGASLAVYAALGAAVPVTAALWSLPLLHPWGRGTVMGGNPAGWSLGDEAWFYLLFPLLLRLRPGLRTAALCCAAGPLLWLAGSAVTDPALRSWLLDYLPLSRTPQFLLGAALALAVRRGRLPVLPLLPAALAVAAFHLALVPWHHAVPDPAWHSPYSASQLLSAPLFAALITATAQADLHHPGGPLTRRPWTLLGNWSFAWYLIHEITFRPWLHHHGHPAPGLPTAATWLLLATTSLTLAALLHHLVEHPLERLLRDRPAAPPPGPGSPGVVRPRPAPRTGAVGPGPAEEPRDAPVPSARPSAPPA</sequence>
<dbReference type="EMBL" id="JBHYPX010000004">
    <property type="protein sequence ID" value="MFE1351054.1"/>
    <property type="molecule type" value="Genomic_DNA"/>
</dbReference>
<dbReference type="InterPro" id="IPR002656">
    <property type="entry name" value="Acyl_transf_3_dom"/>
</dbReference>
<proteinExistence type="predicted"/>
<feature type="transmembrane region" description="Helical" evidence="2">
    <location>
        <begin position="221"/>
        <end position="239"/>
    </location>
</feature>
<feature type="compositionally biased region" description="Low complexity" evidence="1">
    <location>
        <begin position="393"/>
        <end position="404"/>
    </location>
</feature>
<feature type="compositionally biased region" description="Low complexity" evidence="1">
    <location>
        <begin position="367"/>
        <end position="385"/>
    </location>
</feature>
<dbReference type="EC" id="2.3.-.-" evidence="4"/>
<dbReference type="GO" id="GO:0016746">
    <property type="term" value="F:acyltransferase activity"/>
    <property type="evidence" value="ECO:0007669"/>
    <property type="project" value="UniProtKB-KW"/>
</dbReference>
<evidence type="ECO:0000259" key="3">
    <source>
        <dbReference type="Pfam" id="PF01757"/>
    </source>
</evidence>
<protein>
    <submittedName>
        <fullName evidence="4">Acyltransferase family protein</fullName>
        <ecNumber evidence="4">2.3.-.-</ecNumber>
    </submittedName>
</protein>
<evidence type="ECO:0000256" key="2">
    <source>
        <dbReference type="SAM" id="Phobius"/>
    </source>
</evidence>
<evidence type="ECO:0000313" key="5">
    <source>
        <dbReference type="Proteomes" id="UP001599542"/>
    </source>
</evidence>
<feature type="transmembrane region" description="Helical" evidence="2">
    <location>
        <begin position="140"/>
        <end position="159"/>
    </location>
</feature>
<feature type="transmembrane region" description="Helical" evidence="2">
    <location>
        <begin position="94"/>
        <end position="120"/>
    </location>
</feature>
<keyword evidence="2" id="KW-0812">Transmembrane</keyword>
<dbReference type="PANTHER" id="PTHR23028:SF53">
    <property type="entry name" value="ACYL_TRANSF_3 DOMAIN-CONTAINING PROTEIN"/>
    <property type="match status" value="1"/>
</dbReference>